<evidence type="ECO:0000313" key="4">
    <source>
        <dbReference type="Proteomes" id="UP001501787"/>
    </source>
</evidence>
<evidence type="ECO:0000313" key="3">
    <source>
        <dbReference type="EMBL" id="GAA0319796.1"/>
    </source>
</evidence>
<dbReference type="EMBL" id="BAAAFR010000005">
    <property type="protein sequence ID" value="GAA0319796.1"/>
    <property type="molecule type" value="Genomic_DNA"/>
</dbReference>
<keyword evidence="2" id="KW-0472">Membrane</keyword>
<protein>
    <recommendedName>
        <fullName evidence="5">Putrescine-ornithine antiporter</fullName>
    </recommendedName>
</protein>
<keyword evidence="2" id="KW-0812">Transmembrane</keyword>
<keyword evidence="2" id="KW-1133">Transmembrane helix</keyword>
<sequence>MFNPDPSDKAKTPKLPKAVIMMIEKNNLVMAIKTLAAEENISMDEAKTRIDAYENALKVKQQQKLTAIANKQGIDNKAMRFDSSAEAEQDDALVKSHLKSNDKDQDFHQLKNGLDRQLNDMGYKKPLMPFWVRRLLIIAIVMIGVFWILWRIFS</sequence>
<name>A0ABN0VXI4_9GAMM</name>
<organism evidence="3 4">
    <name type="scientific">Psychrobacter aestuarii</name>
    <dbReference type="NCBI Taxonomy" id="556327"/>
    <lineage>
        <taxon>Bacteria</taxon>
        <taxon>Pseudomonadati</taxon>
        <taxon>Pseudomonadota</taxon>
        <taxon>Gammaproteobacteria</taxon>
        <taxon>Moraxellales</taxon>
        <taxon>Moraxellaceae</taxon>
        <taxon>Psychrobacter</taxon>
    </lineage>
</organism>
<comment type="caution">
    <text evidence="3">The sequence shown here is derived from an EMBL/GenBank/DDBJ whole genome shotgun (WGS) entry which is preliminary data.</text>
</comment>
<accession>A0ABN0VXI4</accession>
<feature type="coiled-coil region" evidence="1">
    <location>
        <begin position="36"/>
        <end position="63"/>
    </location>
</feature>
<proteinExistence type="predicted"/>
<gene>
    <name evidence="3" type="ORF">GCM10009129_16880</name>
</gene>
<evidence type="ECO:0000256" key="1">
    <source>
        <dbReference type="SAM" id="Coils"/>
    </source>
</evidence>
<evidence type="ECO:0000256" key="2">
    <source>
        <dbReference type="SAM" id="Phobius"/>
    </source>
</evidence>
<keyword evidence="1" id="KW-0175">Coiled coil</keyword>
<dbReference type="Proteomes" id="UP001501787">
    <property type="component" value="Unassembled WGS sequence"/>
</dbReference>
<feature type="transmembrane region" description="Helical" evidence="2">
    <location>
        <begin position="131"/>
        <end position="153"/>
    </location>
</feature>
<dbReference type="RefSeq" id="WP_201505321.1">
    <property type="nucleotide sequence ID" value="NZ_BAAAFR010000005.1"/>
</dbReference>
<evidence type="ECO:0008006" key="5">
    <source>
        <dbReference type="Google" id="ProtNLM"/>
    </source>
</evidence>
<keyword evidence="4" id="KW-1185">Reference proteome</keyword>
<reference evidence="3 4" key="1">
    <citation type="journal article" date="2019" name="Int. J. Syst. Evol. Microbiol.">
        <title>The Global Catalogue of Microorganisms (GCM) 10K type strain sequencing project: providing services to taxonomists for standard genome sequencing and annotation.</title>
        <authorList>
            <consortium name="The Broad Institute Genomics Platform"/>
            <consortium name="The Broad Institute Genome Sequencing Center for Infectious Disease"/>
            <person name="Wu L."/>
            <person name="Ma J."/>
        </authorList>
    </citation>
    <scope>NUCLEOTIDE SEQUENCE [LARGE SCALE GENOMIC DNA]</scope>
    <source>
        <strain evidence="3 4">JCM 16343</strain>
    </source>
</reference>